<dbReference type="EMBL" id="CP043617">
    <property type="protein sequence ID" value="QFR49986.1"/>
    <property type="molecule type" value="Genomic_DNA"/>
</dbReference>
<feature type="domain" description="CobN/magnesium chelatase" evidence="2">
    <location>
        <begin position="132"/>
        <end position="879"/>
    </location>
</feature>
<evidence type="ECO:0000256" key="1">
    <source>
        <dbReference type="SAM" id="Phobius"/>
    </source>
</evidence>
<dbReference type="OrthoDB" id="9757976at2"/>
<proteinExistence type="predicted"/>
<gene>
    <name evidence="3" type="ORF">FJR48_09720</name>
</gene>
<dbReference type="Pfam" id="PF02514">
    <property type="entry name" value="CobN-Mg_chel"/>
    <property type="match status" value="2"/>
</dbReference>
<protein>
    <submittedName>
        <fullName evidence="3">Cobaltochelatase subunit CobN</fullName>
    </submittedName>
</protein>
<accession>A0A5P8P2V7</accession>
<reference evidence="3 4" key="1">
    <citation type="submission" date="2019-09" db="EMBL/GenBank/DDBJ databases">
        <title>Sulfurimonas gotlandica sp. nov., a chemoautotrophic and psychrotolerant epsilonproteobacterium isolated from a pelagic redoxcline, and an emended description of the genus Sulfurimonas.</title>
        <authorList>
            <person name="Wang S."/>
            <person name="Jiang L."/>
            <person name="Shao S."/>
        </authorList>
    </citation>
    <scope>NUCLEOTIDE SEQUENCE [LARGE SCALE GENOMIC DNA]</scope>
    <source>
        <strain evidence="3 4">GYSZ_1</strain>
    </source>
</reference>
<dbReference type="CDD" id="cd10150">
    <property type="entry name" value="CobN_like"/>
    <property type="match status" value="1"/>
</dbReference>
<evidence type="ECO:0000313" key="3">
    <source>
        <dbReference type="EMBL" id="QFR49986.1"/>
    </source>
</evidence>
<dbReference type="KEGG" id="sulg:FJR48_09720"/>
<keyword evidence="1" id="KW-0812">Transmembrane</keyword>
<dbReference type="PANTHER" id="PTHR44119">
    <property type="entry name" value="MAGNESIUM-CHELATASE SUBUNIT CHLH, CHLOROPLASTIC"/>
    <property type="match status" value="1"/>
</dbReference>
<evidence type="ECO:0000259" key="2">
    <source>
        <dbReference type="Pfam" id="PF02514"/>
    </source>
</evidence>
<dbReference type="RefSeq" id="WP_152307934.1">
    <property type="nucleotide sequence ID" value="NZ_CP043617.1"/>
</dbReference>
<feature type="domain" description="CobN/magnesium chelatase" evidence="2">
    <location>
        <begin position="936"/>
        <end position="1249"/>
    </location>
</feature>
<feature type="transmembrane region" description="Helical" evidence="1">
    <location>
        <begin position="1334"/>
        <end position="1352"/>
    </location>
</feature>
<sequence length="1362" mass="156557">MKNFIFIFILLSSFLNADKNLPAKQRAEVLIISTTMGKNRQERKAKLLSEQLKPYNISSEIIFDIKKENAKDILSKRRLIIVDALDGKGGVARLLRQYEDIIEDLKIPYIALKLNYEKYGNMEDNFAKKLLAYFGEAGKYNYAQGAALLAKKYFGFNTNPQPVHKLGKTGIYHPTKGKGTFKNLDEYLKTLSEKERSQPKIAIALHQQNIASDDTAIVDYAIDKLNKAGITPIAFYTEVGEDDFAGKRFFIKDGKVLVDLVLSFQVMIMDQEKLKKDYTDIGLKVMHGMVYRQGEKTEWEKDKQGISMNWIPMSYVIPEHIGYTDQMIIAALDKESKKTTPIEYQLDMFMKIAINNSKLKQKHNKDKNIAIFYYNYPPGVNNFGASYMKYPESIENILDNMQKAGYKTQSKKADFFIKELPKSMAYYYQNTLYDEKYADLLPYSEYMKWFYKLPLEIQKQINKAWGKPQNNQFVIHKNSKKYFIIPRYKLGNVTLLPQPSRSNYNDKNNEAALYHDTSKPVPHHYLAVYLYVKKQNDAVVHLGTHGTYEWTYGKERGLSIYDSPLLSVGEIPNIYPYITNNLAEGIQAKRRGRATLISHQTPPFGASGTYKELSDIMDLINQYQQSTDAVKEKTKTKLIDLVIKMNLHKDMKYTKEKMQTQTEVFVADLYDYLNGLSTTLTPLGMHKYGSYPNDDHMVQTLMSMLGDAYIKATQGEKGLSGINYKDLNKTNAYQTIQKFVIEKESKENLDSSLLPFIETAKVYRDNFINNQEIKSLLKGLNAQYIPTSVGGDPVRSPESVPTGKNMYGFDPDRIPTEAAYDTGKKIMKEYIQNYYATHGKYPDKISFNLWSLETMRHFGVLESQILYAMGIKPIWSKGGISDEMVQSMAKGILAGFLSEDFATWLSKFVTVERIKTFDFLMPESMKKKFYMALKMGRGKISGVEIIPYGDLKRPRVDVVVQATGLYRDTFPNVMKLIQDGVEKISTLKEEHNYVREHTLSLEKMLLEKGYSDKDAKYLSTARMFSAKSGEYGNGVSDTAMATETWEEENKIATNYLRKSGYIYGSDTSRWGEKLEDTDLFAQNLKGSDAVMFSRTSNLYGMMTSDDPYGYFGSMALAIRSIDGNSPQMLISNLRDPNNAKMQNVSEFISNELRTRYYNPKWIEEMQKSGYSGANQVLDVVNNFWGWQVVYPDGVRSDQWQEFVDIYYDDKYDMKMDEWFEKTNPTVRAQMAEVMLEAIRKGYFQTDAKTIKKLVETLEDISKRFNHKSENKKLNEFIKAQKSVGYGLSIPVAKPVAKAKANANKPVVKAKPKIKGQKLEEVKKEQKEKTDYSEILLYSFLAFLILIGIFYEMRNNFKTRHLK</sequence>
<dbReference type="Proteomes" id="UP000326944">
    <property type="component" value="Chromosome"/>
</dbReference>
<name>A0A5P8P2V7_9BACT</name>
<keyword evidence="1" id="KW-0472">Membrane</keyword>
<keyword evidence="1" id="KW-1133">Transmembrane helix</keyword>
<dbReference type="PANTHER" id="PTHR44119:SF4">
    <property type="entry name" value="AEROBIC COBALTOCHELATASE SUBUNIT COBN"/>
    <property type="match status" value="1"/>
</dbReference>
<organism evidence="3 4">
    <name type="scientific">Sulfurimonas lithotrophica</name>
    <dbReference type="NCBI Taxonomy" id="2590022"/>
    <lineage>
        <taxon>Bacteria</taxon>
        <taxon>Pseudomonadati</taxon>
        <taxon>Campylobacterota</taxon>
        <taxon>Epsilonproteobacteria</taxon>
        <taxon>Campylobacterales</taxon>
        <taxon>Sulfurimonadaceae</taxon>
        <taxon>Sulfurimonas</taxon>
    </lineage>
</organism>
<evidence type="ECO:0000313" key="4">
    <source>
        <dbReference type="Proteomes" id="UP000326944"/>
    </source>
</evidence>
<keyword evidence="4" id="KW-1185">Reference proteome</keyword>
<dbReference type="InterPro" id="IPR003672">
    <property type="entry name" value="CobN/Mg_chltase"/>
</dbReference>